<protein>
    <recommendedName>
        <fullName evidence="2">YprB ribonuclease H-like domain-containing protein</fullName>
    </recommendedName>
</protein>
<name>A0A917K9F4_9BACL</name>
<organism evidence="3 4">
    <name type="scientific">Alicyclobacillus cellulosilyticus</name>
    <dbReference type="NCBI Taxonomy" id="1003997"/>
    <lineage>
        <taxon>Bacteria</taxon>
        <taxon>Bacillati</taxon>
        <taxon>Bacillota</taxon>
        <taxon>Bacilli</taxon>
        <taxon>Bacillales</taxon>
        <taxon>Alicyclobacillaceae</taxon>
        <taxon>Alicyclobacillus</taxon>
    </lineage>
</organism>
<dbReference type="RefSeq" id="WP_188881965.1">
    <property type="nucleotide sequence ID" value="NZ_BMOY01000018.1"/>
</dbReference>
<sequence>MARSLWERLQRLEASVRRAGGSGAPDHPAHPAGTAAGPAGGAGTTHVPDAAAAALADAAHGKDAKPGAPDAAAVLRALGFVREQGAAGWYWVRRLRCDRLTAHGCVRLGEVDHPGLVKVVQAAARVGAWSGRPEDVFFYDTESTGLGTGAGTFPFLHGVGYLAEDEWVMEQWLVADYAEEPAVLQAVRERLCAPGAVVMTFNGKAFDWPLLQSRLRLYRMDFAGEPLQADLMHPCRRLWRKQLEKVSLGRLETHVLGLTRQGDLPGREAPARYFAFLTAPRAEDLEPVLAHNAADLCALAGLAAVLARLYTGEQPPDGAHGYAALGAWHAEWREHEVADRCYRAAVHAPDADWRVRWLASLYFKRQGQWSAACAVWAEMADRHPWTVAPLVELAKFAEHHARDLAAARRWTALALERAAARHDRSAVDELRHRLARIERKLAAAPDMLHSVPSVR</sequence>
<reference evidence="3" key="1">
    <citation type="journal article" date="2014" name="Int. J. Syst. Evol. Microbiol.">
        <title>Complete genome sequence of Corynebacterium casei LMG S-19264T (=DSM 44701T), isolated from a smear-ripened cheese.</title>
        <authorList>
            <consortium name="US DOE Joint Genome Institute (JGI-PGF)"/>
            <person name="Walter F."/>
            <person name="Albersmeier A."/>
            <person name="Kalinowski J."/>
            <person name="Ruckert C."/>
        </authorList>
    </citation>
    <scope>NUCLEOTIDE SEQUENCE</scope>
    <source>
        <strain evidence="3">JCM 18487</strain>
    </source>
</reference>
<accession>A0A917K9F4</accession>
<dbReference type="InterPro" id="IPR011990">
    <property type="entry name" value="TPR-like_helical_dom_sf"/>
</dbReference>
<dbReference type="PANTHER" id="PTHR38462">
    <property type="entry name" value="EXONUCLEASE-LIKE PROTEIN"/>
    <property type="match status" value="1"/>
</dbReference>
<dbReference type="SUPFAM" id="SSF53098">
    <property type="entry name" value="Ribonuclease H-like"/>
    <property type="match status" value="1"/>
</dbReference>
<dbReference type="PANTHER" id="PTHR38462:SF1">
    <property type="entry name" value="YPRB RIBONUCLEASE H-LIKE DOMAIN-CONTAINING PROTEIN"/>
    <property type="match status" value="1"/>
</dbReference>
<evidence type="ECO:0000313" key="4">
    <source>
        <dbReference type="Proteomes" id="UP000637695"/>
    </source>
</evidence>
<dbReference type="AlphaFoldDB" id="A0A917K9F4"/>
<dbReference type="EMBL" id="BMOY01000018">
    <property type="protein sequence ID" value="GGJ05671.1"/>
    <property type="molecule type" value="Genomic_DNA"/>
</dbReference>
<feature type="compositionally biased region" description="Low complexity" evidence="1">
    <location>
        <begin position="24"/>
        <end position="37"/>
    </location>
</feature>
<dbReference type="Pfam" id="PF13482">
    <property type="entry name" value="RNase_H_2"/>
    <property type="match status" value="1"/>
</dbReference>
<keyword evidence="4" id="KW-1185">Reference proteome</keyword>
<dbReference type="SUPFAM" id="SSF48452">
    <property type="entry name" value="TPR-like"/>
    <property type="match status" value="1"/>
</dbReference>
<proteinExistence type="predicted"/>
<feature type="region of interest" description="Disordered" evidence="1">
    <location>
        <begin position="17"/>
        <end position="46"/>
    </location>
</feature>
<evidence type="ECO:0000256" key="1">
    <source>
        <dbReference type="SAM" id="MobiDB-lite"/>
    </source>
</evidence>
<evidence type="ECO:0000313" key="3">
    <source>
        <dbReference type="EMBL" id="GGJ05671.1"/>
    </source>
</evidence>
<dbReference type="Proteomes" id="UP000637695">
    <property type="component" value="Unassembled WGS sequence"/>
</dbReference>
<comment type="caution">
    <text evidence="3">The sequence shown here is derived from an EMBL/GenBank/DDBJ whole genome shotgun (WGS) entry which is preliminary data.</text>
</comment>
<feature type="domain" description="YprB ribonuclease H-like" evidence="2">
    <location>
        <begin position="138"/>
        <end position="305"/>
    </location>
</feature>
<dbReference type="InterPro" id="IPR038720">
    <property type="entry name" value="YprB_RNase_H-like_dom"/>
</dbReference>
<gene>
    <name evidence="3" type="ORF">GCM10010885_13500</name>
</gene>
<evidence type="ECO:0000259" key="2">
    <source>
        <dbReference type="Pfam" id="PF13482"/>
    </source>
</evidence>
<dbReference type="InterPro" id="IPR012337">
    <property type="entry name" value="RNaseH-like_sf"/>
</dbReference>
<reference evidence="3" key="2">
    <citation type="submission" date="2020-09" db="EMBL/GenBank/DDBJ databases">
        <authorList>
            <person name="Sun Q."/>
            <person name="Ohkuma M."/>
        </authorList>
    </citation>
    <scope>NUCLEOTIDE SEQUENCE</scope>
    <source>
        <strain evidence="3">JCM 18487</strain>
    </source>
</reference>